<protein>
    <submittedName>
        <fullName evidence="1">Uncharacterized protein</fullName>
    </submittedName>
</protein>
<gene>
    <name evidence="1" type="ORF">CLV40_101383</name>
</gene>
<name>A0A2S6H157_9PSEU</name>
<comment type="caution">
    <text evidence="1">The sequence shown here is derived from an EMBL/GenBank/DDBJ whole genome shotgun (WGS) entry which is preliminary data.</text>
</comment>
<evidence type="ECO:0000313" key="2">
    <source>
        <dbReference type="Proteomes" id="UP000239203"/>
    </source>
</evidence>
<organism evidence="1 2">
    <name type="scientific">Actinokineospora auranticolor</name>
    <dbReference type="NCBI Taxonomy" id="155976"/>
    <lineage>
        <taxon>Bacteria</taxon>
        <taxon>Bacillati</taxon>
        <taxon>Actinomycetota</taxon>
        <taxon>Actinomycetes</taxon>
        <taxon>Pseudonocardiales</taxon>
        <taxon>Pseudonocardiaceae</taxon>
        <taxon>Actinokineospora</taxon>
    </lineage>
</organism>
<dbReference type="Proteomes" id="UP000239203">
    <property type="component" value="Unassembled WGS sequence"/>
</dbReference>
<reference evidence="1 2" key="1">
    <citation type="submission" date="2018-02" db="EMBL/GenBank/DDBJ databases">
        <title>Genomic Encyclopedia of Archaeal and Bacterial Type Strains, Phase II (KMG-II): from individual species to whole genera.</title>
        <authorList>
            <person name="Goeker M."/>
        </authorList>
    </citation>
    <scope>NUCLEOTIDE SEQUENCE [LARGE SCALE GENOMIC DNA]</scope>
    <source>
        <strain evidence="1 2">YU 961-1</strain>
    </source>
</reference>
<keyword evidence="2" id="KW-1185">Reference proteome</keyword>
<evidence type="ECO:0000313" key="1">
    <source>
        <dbReference type="EMBL" id="PPK71194.1"/>
    </source>
</evidence>
<proteinExistence type="predicted"/>
<dbReference type="RefSeq" id="WP_104476214.1">
    <property type="nucleotide sequence ID" value="NZ_CP154825.1"/>
</dbReference>
<dbReference type="AlphaFoldDB" id="A0A2S6H157"/>
<dbReference type="EMBL" id="PTIX01000001">
    <property type="protein sequence ID" value="PPK71194.1"/>
    <property type="molecule type" value="Genomic_DNA"/>
</dbReference>
<accession>A0A2S6H157</accession>
<sequence length="204" mass="21412">MSDYIYAIEFNLGARGDAAEEILADAARTWPKVWGEIPGVTSTVLLSSALALGGEFDYQLRVGLESLATLARVDEAIKSGANGWRKASASWFRHRTAARAHVSQYVDGDRGYSQAGEGRAGAIHIAFQAADSGKALDTASLESVSGVVSTQGLRPVLGGAGAEQRWVRLESLESLDRVSELLGAGTAAVFGELREVDGALFAGA</sequence>